<dbReference type="PRINTS" id="PR00109">
    <property type="entry name" value="TYRKINASE"/>
</dbReference>
<dbReference type="Pfam" id="PF00084">
    <property type="entry name" value="Sushi"/>
    <property type="match status" value="1"/>
</dbReference>
<feature type="chain" id="PRO_5041342545" evidence="15">
    <location>
        <begin position="25"/>
        <end position="1663"/>
    </location>
</feature>
<keyword evidence="9" id="KW-0829">Tyrosine-protein kinase</keyword>
<dbReference type="Gene3D" id="2.60.40.2030">
    <property type="match status" value="7"/>
</dbReference>
<dbReference type="GO" id="GO:0005886">
    <property type="term" value="C:plasma membrane"/>
    <property type="evidence" value="ECO:0007669"/>
    <property type="project" value="TreeGrafter"/>
</dbReference>
<feature type="binding site" evidence="13">
    <location>
        <position position="1404"/>
    </location>
    <ligand>
        <name>ATP</name>
        <dbReference type="ChEBI" id="CHEBI:30616"/>
    </ligand>
</feature>
<dbReference type="Gene3D" id="2.10.70.10">
    <property type="entry name" value="Complement Module, domain 1"/>
    <property type="match status" value="1"/>
</dbReference>
<dbReference type="PROSITE" id="PS50923">
    <property type="entry name" value="SUSHI"/>
    <property type="match status" value="1"/>
</dbReference>
<keyword evidence="6 18" id="KW-0418">Kinase</keyword>
<dbReference type="GO" id="GO:0043235">
    <property type="term" value="C:receptor complex"/>
    <property type="evidence" value="ECO:0007669"/>
    <property type="project" value="TreeGrafter"/>
</dbReference>
<keyword evidence="4" id="KW-0677">Repeat</keyword>
<dbReference type="InterPro" id="IPR008266">
    <property type="entry name" value="Tyr_kinase_AS"/>
</dbReference>
<feature type="transmembrane region" description="Helical" evidence="14">
    <location>
        <begin position="1286"/>
        <end position="1314"/>
    </location>
</feature>
<dbReference type="InterPro" id="IPR017441">
    <property type="entry name" value="Protein_kinase_ATP_BS"/>
</dbReference>
<evidence type="ECO:0000256" key="10">
    <source>
        <dbReference type="ARBA" id="ARBA00023157"/>
    </source>
</evidence>
<dbReference type="InterPro" id="IPR050122">
    <property type="entry name" value="RTK"/>
</dbReference>
<reference evidence="18" key="1">
    <citation type="submission" date="2023-03" db="EMBL/GenBank/DDBJ databases">
        <authorList>
            <person name="Steffen K."/>
            <person name="Cardenas P."/>
        </authorList>
    </citation>
    <scope>NUCLEOTIDE SEQUENCE</scope>
</reference>
<dbReference type="InterPro" id="IPR000719">
    <property type="entry name" value="Prot_kinase_dom"/>
</dbReference>
<keyword evidence="7" id="KW-0106">Calcium</keyword>
<evidence type="ECO:0000256" key="5">
    <source>
        <dbReference type="ARBA" id="ARBA00022741"/>
    </source>
</evidence>
<comment type="caution">
    <text evidence="18">The sequence shown here is derived from an EMBL/GenBank/DDBJ whole genome shotgun (WGS) entry which is preliminary data.</text>
</comment>
<dbReference type="Pfam" id="PF07714">
    <property type="entry name" value="PK_Tyr_Ser-Thr"/>
    <property type="match status" value="1"/>
</dbReference>
<dbReference type="PANTHER" id="PTHR24416:SF564">
    <property type="entry name" value="MACROPHAGE-STIMULATING PROTEIN RECEPTOR"/>
    <property type="match status" value="1"/>
</dbReference>
<keyword evidence="18" id="KW-0675">Receptor</keyword>
<sequence length="1663" mass="182690">MAVNKMTATLLVALLLAAGRFSQCYSGSDTTERGHETDTHNEEVKTNHGTSLIKRNIVDDPLFIGFTQRSQTVSEGSSGGVDIFSIGIDIAVSRTTEREYRMMFILEQNSTAIVEPSTAISRADFDAAFGTGSPTMELRDLREGRNAIFPPLTSSINNDFIPEEEECFTIRIFPIDFQGSFLCNDDDDADAVSFFCNHTICIQDDDEPFVVAFVETVYTVYENVGAVNVCVNLTRPEVDILDETVNVFVIDNSSSVYIPAGAPLATPDPPDFLSLYPMREGSDYAQQIPSVNLTIDELMRIVCYGQELYDDISVELDEYIGLQLGLGRDENPAVPKMVDPAHSQASIVILDNDNAVVGLEQTYFNVIESVGVVELCAKITFPSINCPVEFPFDIGLSTADGTAVQTADYEALDVLLTFDTCETRKCVNVSIIDDGVDESDEFFTFNLTRTSNLHTRIEVDPASGRVLIYGGDVNITLGYNSTLYKTSESRGMVELRIQLLKPPGGAPQPFTIIVNTYNGTASSSDVDYSAVSNEIVQFSVGEMFQTHTITINDDTVCENTTETFFSSISRGTATFIHVTQPQAMIIIDDSQEAECIPIEVGYGLSAYTTTENDREIALCTVVMNHENGSPRPFTLTATTRDGTAKSGNDYRRVANVLLRFAVGDTRACQTVRIFQDDECEADHIEDFFSTVEYSSGEMPIIITRNSTDIVISDRDEPECGPIEVGYNADTIFVTEKSRSIVLIIRVFSHPSTGAPRPFSLAVRTMDGTAIGGGDYANVSDQIVRFMSGDIIQNHTITVNDDDACEVGPNEYFYSHITLDSGIPSISVTVPQTKVTIDDYDDLECEPIFVGYDPPVYTVSEGNRTLNLTIKVFSHPISGAPRPFTLSFDLEDGTANAGVDYVNMSEHIIFMRGDVIQTHTILIEDDDECEIGTNEQFLSNIAVSSGIADIRVTVPQANITIEDSDEFECGRITVGYDPDVYTSREGDGHVTQTIRVFSHPSTGAPRPFNVTVNTRDGTASIAAGHYVPVTYQIVHFSRGETTVTLDITTSSRQNCEPDPIRFFFSDISQENDTLHINVLVPQSTIILIDASSADECGEINVGYDQVMYQARKGVPEVTLVIKVFSPPSTGAPRPFALAISTVDGTATASDGDFTAVIGEIVQFDEGDVTQTHTIVIDNDFECDNNTNKSFFSRIILESGIPVINVAVSQATVFIDEVECVVDCGASPELENGNISNLSMNTMSNSIASYECSDGYHFHNDNTSRTCLSSGNWSEENILCVSSEEESVASVGVLAAIFTSAAVLLILLCLAVGCVVRHRLRKSKRSSSLNSRTTRSNNIQLYPSLSKVSVLSRSPVEQLKQELSTKKMLFQKSQLELTKVVGQGESGLVYRGYVVMNTNKVLVAIKTGKALLAVTDKERLLKEVSLMLTFSHPNVMPLIGLSFDEDTPLIIMPFMSNGTVLSYVRESRKSLYFLESSDNIQVEAARNTCLGICHQISKGMAYLANFKFVHRDLAARNCMIDENGIIKVADFGLTEDMYNSNYYRQEKRQAGTEERVPLKWMALESIETHVFDESTDMWSFGVTCWEVFTCGGVPYAGVPVTTLLSELRSGHRLDRPSNIACSDDIWSVVTSCWSASPRERPKFATLVNTLTDLLDSDSNYIKLLG</sequence>
<dbReference type="CDD" id="cd00033">
    <property type="entry name" value="CCP"/>
    <property type="match status" value="1"/>
</dbReference>
<proteinExistence type="predicted"/>
<comment type="subcellular location">
    <subcellularLocation>
        <location evidence="1">Membrane</location>
        <topology evidence="1">Single-pass membrane protein</topology>
    </subcellularLocation>
</comment>
<keyword evidence="19" id="KW-1185">Reference proteome</keyword>
<evidence type="ECO:0000313" key="18">
    <source>
        <dbReference type="EMBL" id="CAI7994724.1"/>
    </source>
</evidence>
<evidence type="ECO:0000256" key="12">
    <source>
        <dbReference type="PROSITE-ProRule" id="PRU00302"/>
    </source>
</evidence>
<dbReference type="InterPro" id="IPR000436">
    <property type="entry name" value="Sushi_SCR_CCP_dom"/>
</dbReference>
<dbReference type="Proteomes" id="UP001174909">
    <property type="component" value="Unassembled WGS sequence"/>
</dbReference>
<dbReference type="FunFam" id="1.10.510.10:FF:000554">
    <property type="entry name" value="Predicted protein"/>
    <property type="match status" value="1"/>
</dbReference>
<keyword evidence="5 13" id="KW-0547">Nucleotide-binding</keyword>
<organism evidence="18 19">
    <name type="scientific">Geodia barretti</name>
    <name type="common">Barrett's horny sponge</name>
    <dbReference type="NCBI Taxonomy" id="519541"/>
    <lineage>
        <taxon>Eukaryota</taxon>
        <taxon>Metazoa</taxon>
        <taxon>Porifera</taxon>
        <taxon>Demospongiae</taxon>
        <taxon>Heteroscleromorpha</taxon>
        <taxon>Tetractinellida</taxon>
        <taxon>Astrophorina</taxon>
        <taxon>Geodiidae</taxon>
        <taxon>Geodia</taxon>
    </lineage>
</organism>
<evidence type="ECO:0000313" key="19">
    <source>
        <dbReference type="Proteomes" id="UP001174909"/>
    </source>
</evidence>
<dbReference type="SMART" id="SM00237">
    <property type="entry name" value="Calx_beta"/>
    <property type="match status" value="2"/>
</dbReference>
<dbReference type="PROSITE" id="PS00109">
    <property type="entry name" value="PROTEIN_KINASE_TYR"/>
    <property type="match status" value="1"/>
</dbReference>
<dbReference type="GO" id="GO:0007169">
    <property type="term" value="P:cell surface receptor protein tyrosine kinase signaling pathway"/>
    <property type="evidence" value="ECO:0007669"/>
    <property type="project" value="TreeGrafter"/>
</dbReference>
<dbReference type="SMART" id="SM00219">
    <property type="entry name" value="TyrKc"/>
    <property type="match status" value="1"/>
</dbReference>
<evidence type="ECO:0000259" key="17">
    <source>
        <dbReference type="PROSITE" id="PS50923"/>
    </source>
</evidence>
<evidence type="ECO:0000256" key="1">
    <source>
        <dbReference type="ARBA" id="ARBA00004167"/>
    </source>
</evidence>
<comment type="caution">
    <text evidence="12">Lacks conserved residue(s) required for the propagation of feature annotation.</text>
</comment>
<evidence type="ECO:0000256" key="11">
    <source>
        <dbReference type="ARBA" id="ARBA00051243"/>
    </source>
</evidence>
<dbReference type="InterPro" id="IPR035976">
    <property type="entry name" value="Sushi/SCR/CCP_sf"/>
</dbReference>
<dbReference type="PROSITE" id="PS50011">
    <property type="entry name" value="PROTEIN_KINASE_DOM"/>
    <property type="match status" value="1"/>
</dbReference>
<keyword evidence="8 13" id="KW-0067">ATP-binding</keyword>
<dbReference type="GO" id="GO:0016477">
    <property type="term" value="P:cell migration"/>
    <property type="evidence" value="ECO:0007669"/>
    <property type="project" value="TreeGrafter"/>
</dbReference>
<protein>
    <submittedName>
        <fullName evidence="18">Tyrosine-protein kinase receptor TYRO3</fullName>
    </submittedName>
</protein>
<dbReference type="GO" id="GO:0006909">
    <property type="term" value="P:phagocytosis"/>
    <property type="evidence" value="ECO:0007669"/>
    <property type="project" value="TreeGrafter"/>
</dbReference>
<feature type="domain" description="Sushi" evidence="17">
    <location>
        <begin position="1220"/>
        <end position="1280"/>
    </location>
</feature>
<evidence type="ECO:0000256" key="14">
    <source>
        <dbReference type="SAM" id="Phobius"/>
    </source>
</evidence>
<feature type="signal peptide" evidence="15">
    <location>
        <begin position="1"/>
        <end position="24"/>
    </location>
</feature>
<evidence type="ECO:0000256" key="8">
    <source>
        <dbReference type="ARBA" id="ARBA00022840"/>
    </source>
</evidence>
<keyword evidence="3 15" id="KW-0732">Signal</keyword>
<dbReference type="Gene3D" id="1.10.510.10">
    <property type="entry name" value="Transferase(Phosphotransferase) domain 1"/>
    <property type="match status" value="1"/>
</dbReference>
<dbReference type="EMBL" id="CASHTH010000227">
    <property type="protein sequence ID" value="CAI7994724.1"/>
    <property type="molecule type" value="Genomic_DNA"/>
</dbReference>
<keyword evidence="10 12" id="KW-1015">Disulfide bond</keyword>
<feature type="domain" description="Protein kinase" evidence="16">
    <location>
        <begin position="1373"/>
        <end position="1652"/>
    </location>
</feature>
<evidence type="ECO:0000256" key="6">
    <source>
        <dbReference type="ARBA" id="ARBA00022777"/>
    </source>
</evidence>
<dbReference type="CDD" id="cd00192">
    <property type="entry name" value="PTKc"/>
    <property type="match status" value="1"/>
</dbReference>
<accession>A0AA35QXS4</accession>
<dbReference type="GO" id="GO:0004714">
    <property type="term" value="F:transmembrane receptor protein tyrosine kinase activity"/>
    <property type="evidence" value="ECO:0007669"/>
    <property type="project" value="UniProtKB-EC"/>
</dbReference>
<dbReference type="InterPro" id="IPR003644">
    <property type="entry name" value="Calx_beta"/>
</dbReference>
<evidence type="ECO:0000256" key="7">
    <source>
        <dbReference type="ARBA" id="ARBA00022837"/>
    </source>
</evidence>
<dbReference type="PROSITE" id="PS00107">
    <property type="entry name" value="PROTEIN_KINASE_ATP"/>
    <property type="match status" value="1"/>
</dbReference>
<name>A0AA35QXS4_GEOBA</name>
<evidence type="ECO:0000256" key="15">
    <source>
        <dbReference type="SAM" id="SignalP"/>
    </source>
</evidence>
<keyword evidence="14" id="KW-0812">Transmembrane</keyword>
<keyword evidence="12" id="KW-0768">Sushi</keyword>
<dbReference type="SUPFAM" id="SSF141072">
    <property type="entry name" value="CalX-like"/>
    <property type="match status" value="8"/>
</dbReference>
<keyword evidence="14" id="KW-1133">Transmembrane helix</keyword>
<keyword evidence="2" id="KW-0808">Transferase</keyword>
<dbReference type="SUPFAM" id="SSF56112">
    <property type="entry name" value="Protein kinase-like (PK-like)"/>
    <property type="match status" value="1"/>
</dbReference>
<evidence type="ECO:0000256" key="9">
    <source>
        <dbReference type="ARBA" id="ARBA00023137"/>
    </source>
</evidence>
<evidence type="ECO:0000256" key="4">
    <source>
        <dbReference type="ARBA" id="ARBA00022737"/>
    </source>
</evidence>
<dbReference type="SUPFAM" id="SSF57535">
    <property type="entry name" value="Complement control module/SCR domain"/>
    <property type="match status" value="1"/>
</dbReference>
<dbReference type="InterPro" id="IPR020635">
    <property type="entry name" value="Tyr_kinase_cat_dom"/>
</dbReference>
<dbReference type="Pfam" id="PF03160">
    <property type="entry name" value="Calx-beta"/>
    <property type="match status" value="8"/>
</dbReference>
<gene>
    <name evidence="18" type="ORF">GBAR_LOCUS1537</name>
</gene>
<keyword evidence="14" id="KW-0472">Membrane</keyword>
<dbReference type="InterPro" id="IPR038081">
    <property type="entry name" value="CalX-like_sf"/>
</dbReference>
<dbReference type="GO" id="GO:0005524">
    <property type="term" value="F:ATP binding"/>
    <property type="evidence" value="ECO:0007669"/>
    <property type="project" value="UniProtKB-UniRule"/>
</dbReference>
<evidence type="ECO:0000259" key="16">
    <source>
        <dbReference type="PROSITE" id="PS50011"/>
    </source>
</evidence>
<evidence type="ECO:0000256" key="2">
    <source>
        <dbReference type="ARBA" id="ARBA00022679"/>
    </source>
</evidence>
<feature type="disulfide bond" evidence="12">
    <location>
        <begin position="1222"/>
        <end position="1265"/>
    </location>
</feature>
<dbReference type="InterPro" id="IPR001245">
    <property type="entry name" value="Ser-Thr/Tyr_kinase_cat_dom"/>
</dbReference>
<dbReference type="PANTHER" id="PTHR24416">
    <property type="entry name" value="TYROSINE-PROTEIN KINASE RECEPTOR"/>
    <property type="match status" value="1"/>
</dbReference>
<evidence type="ECO:0000256" key="13">
    <source>
        <dbReference type="PROSITE-ProRule" id="PRU10141"/>
    </source>
</evidence>
<dbReference type="InterPro" id="IPR011009">
    <property type="entry name" value="Kinase-like_dom_sf"/>
</dbReference>
<evidence type="ECO:0000256" key="3">
    <source>
        <dbReference type="ARBA" id="ARBA00022729"/>
    </source>
</evidence>
<comment type="catalytic activity">
    <reaction evidence="11">
        <text>L-tyrosyl-[protein] + ATP = O-phospho-L-tyrosyl-[protein] + ADP + H(+)</text>
        <dbReference type="Rhea" id="RHEA:10596"/>
        <dbReference type="Rhea" id="RHEA-COMP:10136"/>
        <dbReference type="Rhea" id="RHEA-COMP:20101"/>
        <dbReference type="ChEBI" id="CHEBI:15378"/>
        <dbReference type="ChEBI" id="CHEBI:30616"/>
        <dbReference type="ChEBI" id="CHEBI:46858"/>
        <dbReference type="ChEBI" id="CHEBI:61978"/>
        <dbReference type="ChEBI" id="CHEBI:456216"/>
        <dbReference type="EC" id="2.7.10.1"/>
    </reaction>
</comment>
<dbReference type="SMART" id="SM00032">
    <property type="entry name" value="CCP"/>
    <property type="match status" value="1"/>
</dbReference>